<dbReference type="Proteomes" id="UP001221898">
    <property type="component" value="Unassembled WGS sequence"/>
</dbReference>
<dbReference type="EMBL" id="JAINUG010000173">
    <property type="protein sequence ID" value="KAJ8390159.1"/>
    <property type="molecule type" value="Genomic_DNA"/>
</dbReference>
<proteinExistence type="predicted"/>
<evidence type="ECO:0000313" key="3">
    <source>
        <dbReference type="Proteomes" id="UP001221898"/>
    </source>
</evidence>
<comment type="caution">
    <text evidence="2">The sequence shown here is derived from an EMBL/GenBank/DDBJ whole genome shotgun (WGS) entry which is preliminary data.</text>
</comment>
<accession>A0AAD7RTM0</accession>
<protein>
    <submittedName>
        <fullName evidence="2">Uncharacterized protein</fullName>
    </submittedName>
</protein>
<evidence type="ECO:0000256" key="1">
    <source>
        <dbReference type="SAM" id="MobiDB-lite"/>
    </source>
</evidence>
<organism evidence="2 3">
    <name type="scientific">Aldrovandia affinis</name>
    <dbReference type="NCBI Taxonomy" id="143900"/>
    <lineage>
        <taxon>Eukaryota</taxon>
        <taxon>Metazoa</taxon>
        <taxon>Chordata</taxon>
        <taxon>Craniata</taxon>
        <taxon>Vertebrata</taxon>
        <taxon>Euteleostomi</taxon>
        <taxon>Actinopterygii</taxon>
        <taxon>Neopterygii</taxon>
        <taxon>Teleostei</taxon>
        <taxon>Notacanthiformes</taxon>
        <taxon>Halosauridae</taxon>
        <taxon>Aldrovandia</taxon>
    </lineage>
</organism>
<keyword evidence="3" id="KW-1185">Reference proteome</keyword>
<gene>
    <name evidence="2" type="ORF">AAFF_G00110330</name>
</gene>
<name>A0AAD7RTM0_9TELE</name>
<dbReference type="AlphaFoldDB" id="A0AAD7RTM0"/>
<reference evidence="2" key="1">
    <citation type="journal article" date="2023" name="Science">
        <title>Genome structures resolve the early diversification of teleost fishes.</title>
        <authorList>
            <person name="Parey E."/>
            <person name="Louis A."/>
            <person name="Montfort J."/>
            <person name="Bouchez O."/>
            <person name="Roques C."/>
            <person name="Iampietro C."/>
            <person name="Lluch J."/>
            <person name="Castinel A."/>
            <person name="Donnadieu C."/>
            <person name="Desvignes T."/>
            <person name="Floi Bucao C."/>
            <person name="Jouanno E."/>
            <person name="Wen M."/>
            <person name="Mejri S."/>
            <person name="Dirks R."/>
            <person name="Jansen H."/>
            <person name="Henkel C."/>
            <person name="Chen W.J."/>
            <person name="Zahm M."/>
            <person name="Cabau C."/>
            <person name="Klopp C."/>
            <person name="Thompson A.W."/>
            <person name="Robinson-Rechavi M."/>
            <person name="Braasch I."/>
            <person name="Lecointre G."/>
            <person name="Bobe J."/>
            <person name="Postlethwait J.H."/>
            <person name="Berthelot C."/>
            <person name="Roest Crollius H."/>
            <person name="Guiguen Y."/>
        </authorList>
    </citation>
    <scope>NUCLEOTIDE SEQUENCE</scope>
    <source>
        <strain evidence="2">NC1722</strain>
    </source>
</reference>
<evidence type="ECO:0000313" key="2">
    <source>
        <dbReference type="EMBL" id="KAJ8390159.1"/>
    </source>
</evidence>
<sequence>MGPLWPRLLPSLDQVTRPPHPKEGHTDTEALQILMLLSGSGAGLESRACELQWEIDDIYNNDCGDDDGSLSLHASEGLLLGHDTGTVHRHEGGIKSDATSEASAPPVAWKLTQDLLARIAAALDMKLFSASPHPRRVSGGYEGRLV</sequence>
<feature type="region of interest" description="Disordered" evidence="1">
    <location>
        <begin position="1"/>
        <end position="25"/>
    </location>
</feature>